<reference evidence="1" key="1">
    <citation type="submission" date="2018-06" db="EMBL/GenBank/DDBJ databases">
        <authorList>
            <person name="Zhirakovskaya E."/>
        </authorList>
    </citation>
    <scope>NUCLEOTIDE SEQUENCE</scope>
</reference>
<accession>A0A3B0XPA0</accession>
<feature type="non-terminal residue" evidence="1">
    <location>
        <position position="125"/>
    </location>
</feature>
<name>A0A3B0XPA0_9ZZZZ</name>
<evidence type="ECO:0000313" key="1">
    <source>
        <dbReference type="EMBL" id="VAW70128.1"/>
    </source>
</evidence>
<gene>
    <name evidence="1" type="ORF">MNBD_GAMMA10-1197</name>
</gene>
<protein>
    <submittedName>
        <fullName evidence="1">Uncharacterized protein</fullName>
    </submittedName>
</protein>
<proteinExistence type="predicted"/>
<dbReference type="EMBL" id="UOFJ01000498">
    <property type="protein sequence ID" value="VAW70128.1"/>
    <property type="molecule type" value="Genomic_DNA"/>
</dbReference>
<organism evidence="1">
    <name type="scientific">hydrothermal vent metagenome</name>
    <dbReference type="NCBI Taxonomy" id="652676"/>
    <lineage>
        <taxon>unclassified sequences</taxon>
        <taxon>metagenomes</taxon>
        <taxon>ecological metagenomes</taxon>
    </lineage>
</organism>
<dbReference type="AlphaFoldDB" id="A0A3B0XPA0"/>
<sequence length="125" mass="14759">MNSLNCASLHPALNYLLDYFLQRYPRDNFIQCVKEQLKKTDDHTKLIKIYNDAIPHIENLMWCEQITEATLEKYQSIFKELENLHSEGESDSRHDFIVAIPVADRPRHLDTCLNSLLNLCKIYNY</sequence>